<name>A0A7S4HJ79_9STRA</name>
<accession>A0A7S4HJ79</accession>
<keyword evidence="1" id="KW-0732">Signal</keyword>
<feature type="chain" id="PRO_5030911187" evidence="1">
    <location>
        <begin position="23"/>
        <end position="196"/>
    </location>
</feature>
<evidence type="ECO:0000313" key="2">
    <source>
        <dbReference type="EMBL" id="CAE2200842.1"/>
    </source>
</evidence>
<protein>
    <submittedName>
        <fullName evidence="2">Uncharacterized protein</fullName>
    </submittedName>
</protein>
<proteinExistence type="predicted"/>
<gene>
    <name evidence="2" type="ORF">OAUR00152_LOCUS644</name>
</gene>
<sequence>MTRKTSVLFFVAAALVVLPAESAIGLGSPSKCSGTNYDMYLDSVTCSNCDFGQEATLTGTIKGTCPQDGDEVTVVVTASAALGTQRLFEKKSDCDSSGITFSEKYNIPNIDTPNIPAMGTITVEMSSGGEIIGCDTVSATTTTMRAVQAAGATLAVGAVAAAGVAAWSKFVAGGAAAGAAATAGSNFQKMDENGVV</sequence>
<reference evidence="2" key="1">
    <citation type="submission" date="2021-01" db="EMBL/GenBank/DDBJ databases">
        <authorList>
            <person name="Corre E."/>
            <person name="Pelletier E."/>
            <person name="Niang G."/>
            <person name="Scheremetjew M."/>
            <person name="Finn R."/>
            <person name="Kale V."/>
            <person name="Holt S."/>
            <person name="Cochrane G."/>
            <person name="Meng A."/>
            <person name="Brown T."/>
            <person name="Cohen L."/>
        </authorList>
    </citation>
    <scope>NUCLEOTIDE SEQUENCE</scope>
    <source>
        <strain evidence="2">Isolate 1302-5</strain>
    </source>
</reference>
<evidence type="ECO:0000256" key="1">
    <source>
        <dbReference type="SAM" id="SignalP"/>
    </source>
</evidence>
<dbReference type="EMBL" id="HBKQ01000923">
    <property type="protein sequence ID" value="CAE2200842.1"/>
    <property type="molecule type" value="Transcribed_RNA"/>
</dbReference>
<feature type="signal peptide" evidence="1">
    <location>
        <begin position="1"/>
        <end position="22"/>
    </location>
</feature>
<dbReference type="AlphaFoldDB" id="A0A7S4HJ79"/>
<organism evidence="2">
    <name type="scientific">Odontella aurita</name>
    <dbReference type="NCBI Taxonomy" id="265563"/>
    <lineage>
        <taxon>Eukaryota</taxon>
        <taxon>Sar</taxon>
        <taxon>Stramenopiles</taxon>
        <taxon>Ochrophyta</taxon>
        <taxon>Bacillariophyta</taxon>
        <taxon>Mediophyceae</taxon>
        <taxon>Biddulphiophycidae</taxon>
        <taxon>Eupodiscales</taxon>
        <taxon>Odontellaceae</taxon>
        <taxon>Odontella</taxon>
    </lineage>
</organism>